<evidence type="ECO:0000313" key="1">
    <source>
        <dbReference type="EMBL" id="QLJ53522.1"/>
    </source>
</evidence>
<geneLocation type="plasmid" evidence="2">
    <name>psv326-1</name>
</geneLocation>
<evidence type="ECO:0000313" key="2">
    <source>
        <dbReference type="Proteomes" id="UP000510821"/>
    </source>
</evidence>
<reference evidence="2" key="1">
    <citation type="submission" date="2020-07" db="EMBL/GenBank/DDBJ databases">
        <title>Metabolic diversity and evolutionary history of the archaeal phylum ###Micrarchaeota### uncovered from a freshwater lake metagenome.</title>
        <authorList>
            <person name="Kadnikov V.V."/>
            <person name="Savvichev A.S."/>
            <person name="Mardanov A.V."/>
            <person name="Beletsky A.V."/>
            <person name="Chupakov A.V."/>
            <person name="Kokryatskaya N.M."/>
            <person name="Pimenov N.V."/>
            <person name="Ravin N.V."/>
        </authorList>
    </citation>
    <scope>NUCLEOTIDE SEQUENCE [LARGE SCALE GENOMIC DNA]</scope>
    <source>
        <plasmid evidence="2">psv326-1</plasmid>
    </source>
</reference>
<dbReference type="EMBL" id="CP058999">
    <property type="protein sequence ID" value="QLJ53522.1"/>
    <property type="molecule type" value="Genomic_DNA"/>
</dbReference>
<protein>
    <submittedName>
        <fullName evidence="1">Uncharacterized protein</fullName>
    </submittedName>
</protein>
<gene>
    <name evidence="1" type="ORF">Sv326_1347</name>
</gene>
<organism evidence="1 2">
    <name type="scientific">Fermentimicrarchaeum limneticum</name>
    <dbReference type="NCBI Taxonomy" id="2795018"/>
    <lineage>
        <taxon>Archaea</taxon>
        <taxon>Candidatus Micrarchaeota</taxon>
        <taxon>Candidatus Fermentimicrarchaeales</taxon>
        <taxon>Candidatus Fermentimicrarchaeaceae</taxon>
        <taxon>Candidatus Fermentimicrarchaeum</taxon>
    </lineage>
</organism>
<sequence length="48" mass="5720">MKKKPYPDITGLGFTEYFPDGRGMGRINRVLFFIQDILEWLRKSKNEL</sequence>
<name>A0A7D6BPJ5_FERL1</name>
<accession>A0A7D6BPJ5</accession>
<dbReference type="Proteomes" id="UP000510821">
    <property type="component" value="Plasmid pSv326-1"/>
</dbReference>
<keyword evidence="1" id="KW-0614">Plasmid</keyword>
<proteinExistence type="predicted"/>
<dbReference type="KEGG" id="flt:Sv326_1347"/>
<dbReference type="AlphaFoldDB" id="A0A7D6BPJ5"/>